<dbReference type="EC" id="3.4.-.-" evidence="1"/>
<keyword evidence="3" id="KW-1185">Reference proteome</keyword>
<sequence>MAKFDIGDIVVRKSYGKDIYFTVAGIRQDELRNTEYVLKGVFYRIEADAHEEDLLKEDVRNVELNLRAELMRARKNALTKAHVSRNYLGRIFGIYRLRKIPGTILHIDSSSRFLNMCTKLYKEAGIKSKGYVVAEKNQPGIIRQALMRVKPDILVITGHDGIKKGKSNLNNIENYRNSKYYVQSVKEARRYQKDPDKLCIFAGACQSYFEAIMEAGANFASSPGRININALDPALLSEKVALTDRRNYVTPEEVASIIISGSAGIGGIKTRGRLTVV</sequence>
<dbReference type="InterPro" id="IPR008764">
    <property type="entry name" value="Peptidase_U57"/>
</dbReference>
<dbReference type="RefSeq" id="WP_101303723.1">
    <property type="nucleotide sequence ID" value="NZ_CP025197.1"/>
</dbReference>
<reference evidence="1 3" key="1">
    <citation type="submission" date="2017-12" db="EMBL/GenBank/DDBJ databases">
        <title>Complete genome sequence of Herbivorax saccincola GGR1, a novel Cellulosome-producing hydrolytic bacterium in a thermophilic biogas plant, established by Illumina and Nanopore MinION sequencing.</title>
        <authorList>
            <person name="Pechtl A."/>
            <person name="Ruckert C."/>
            <person name="Koeck D.E."/>
            <person name="Maus I."/>
            <person name="Winkler A."/>
            <person name="Kalinowski J."/>
            <person name="Puhler A."/>
            <person name="Schwarz W.W."/>
            <person name="Zverlov V.V."/>
            <person name="Schluter A."/>
            <person name="Liebl W."/>
        </authorList>
    </citation>
    <scope>NUCLEOTIDE SEQUENCE [LARGE SCALE GENOMIC DNA]</scope>
    <source>
        <strain evidence="1">GGR1</strain>
        <strain evidence="3">SR1</strain>
    </source>
</reference>
<name>A0A2K9E8V6_9FIRM</name>
<evidence type="ECO:0000313" key="3">
    <source>
        <dbReference type="Proteomes" id="UP000233534"/>
    </source>
</evidence>
<dbReference type="OrthoDB" id="9785306at2"/>
<dbReference type="GO" id="GO:0008233">
    <property type="term" value="F:peptidase activity"/>
    <property type="evidence" value="ECO:0007669"/>
    <property type="project" value="UniProtKB-KW"/>
</dbReference>
<evidence type="ECO:0000313" key="1">
    <source>
        <dbReference type="EMBL" id="AUG58968.1"/>
    </source>
</evidence>
<accession>A0A2K9E8V6</accession>
<dbReference type="PIRSF" id="PIRSF011575">
    <property type="entry name" value="YabG"/>
    <property type="match status" value="1"/>
</dbReference>
<gene>
    <name evidence="1" type="primary">yabG3</name>
    <name evidence="2" type="ORF">B9R14_03680</name>
    <name evidence="1" type="ORF">HVS_15640</name>
</gene>
<dbReference type="EMBL" id="NEMB01000003">
    <property type="protein sequence ID" value="PQQ65954.1"/>
    <property type="molecule type" value="Genomic_DNA"/>
</dbReference>
<dbReference type="Proteomes" id="UP000239720">
    <property type="component" value="Unassembled WGS sequence"/>
</dbReference>
<keyword evidence="1" id="KW-0645">Protease</keyword>
<dbReference type="AlphaFoldDB" id="A0A2K9E8V6"/>
<evidence type="ECO:0000313" key="2">
    <source>
        <dbReference type="EMBL" id="PQQ65954.1"/>
    </source>
</evidence>
<dbReference type="Pfam" id="PF05582">
    <property type="entry name" value="Peptidase_U57"/>
    <property type="match status" value="1"/>
</dbReference>
<proteinExistence type="predicted"/>
<evidence type="ECO:0000313" key="4">
    <source>
        <dbReference type="Proteomes" id="UP000239720"/>
    </source>
</evidence>
<keyword evidence="1" id="KW-0378">Hydrolase</keyword>
<protein>
    <submittedName>
        <fullName evidence="2">Sporulation peptidase YabG</fullName>
    </submittedName>
    <submittedName>
        <fullName evidence="1">Sporulation-specific protease YabG</fullName>
        <ecNumber evidence="1">3.4.-.-</ecNumber>
    </submittedName>
</protein>
<dbReference type="EMBL" id="CP025197">
    <property type="protein sequence ID" value="AUG58968.1"/>
    <property type="molecule type" value="Genomic_DNA"/>
</dbReference>
<reference evidence="2 4" key="2">
    <citation type="journal article" date="2018" name="Syst. Appl. Microbiol.">
        <title>Characterization and high-quality draft genome sequence of Herbivorax saccincola A7, an anaerobic, alkaliphilic, thermophilic, cellulolytic, and xylanolytic bacterium.</title>
        <authorList>
            <person name="Aikawa S."/>
            <person name="Baramee S."/>
            <person name="Sermsathanaswadi J."/>
            <person name="Thianheng P."/>
            <person name="Tachaapaikoon C."/>
            <person name="Shikata A."/>
            <person name="Waeonukul R."/>
            <person name="Pason P."/>
            <person name="Ratanakhanokchai K."/>
            <person name="Kosugi A."/>
        </authorList>
    </citation>
    <scope>NUCLEOTIDE SEQUENCE [LARGE SCALE GENOMIC DNA]</scope>
    <source>
        <strain evidence="2 4">A7</strain>
    </source>
</reference>
<dbReference type="KEGG" id="hsc:HVS_15640"/>
<dbReference type="Proteomes" id="UP000233534">
    <property type="component" value="Chromosome"/>
</dbReference>
<dbReference type="GO" id="GO:0006508">
    <property type="term" value="P:proteolysis"/>
    <property type="evidence" value="ECO:0007669"/>
    <property type="project" value="UniProtKB-KW"/>
</dbReference>
<organism evidence="1 3">
    <name type="scientific">Acetivibrio saccincola</name>
    <dbReference type="NCBI Taxonomy" id="1677857"/>
    <lineage>
        <taxon>Bacteria</taxon>
        <taxon>Bacillati</taxon>
        <taxon>Bacillota</taxon>
        <taxon>Clostridia</taxon>
        <taxon>Eubacteriales</taxon>
        <taxon>Oscillospiraceae</taxon>
        <taxon>Acetivibrio</taxon>
    </lineage>
</organism>